<evidence type="ECO:0000256" key="8">
    <source>
        <dbReference type="ARBA" id="ARBA00023204"/>
    </source>
</evidence>
<dbReference type="STRING" id="679937.Bcop_0469"/>
<dbReference type="GO" id="GO:0004527">
    <property type="term" value="F:exonuclease activity"/>
    <property type="evidence" value="ECO:0007669"/>
    <property type="project" value="UniProtKB-KW"/>
</dbReference>
<evidence type="ECO:0000256" key="1">
    <source>
        <dbReference type="ARBA" id="ARBA00001936"/>
    </source>
</evidence>
<dbReference type="Gene3D" id="3.60.10.10">
    <property type="entry name" value="Endonuclease/exonuclease/phosphatase"/>
    <property type="match status" value="1"/>
</dbReference>
<keyword evidence="9" id="KW-0812">Transmembrane</keyword>
<dbReference type="HOGENOM" id="CLU_060500_0_1_10"/>
<organism evidence="11 12">
    <name type="scientific">Bacteroides coprosuis DSM 18011</name>
    <dbReference type="NCBI Taxonomy" id="679937"/>
    <lineage>
        <taxon>Bacteria</taxon>
        <taxon>Pseudomonadati</taxon>
        <taxon>Bacteroidota</taxon>
        <taxon>Bacteroidia</taxon>
        <taxon>Bacteroidales</taxon>
        <taxon>Bacteroidaceae</taxon>
        <taxon>Bacteroides</taxon>
    </lineage>
</organism>
<dbReference type="PANTHER" id="PTHR15822">
    <property type="entry name" value="TRAF AND TNF RECEPTOR-ASSOCIATED PROTEIN"/>
    <property type="match status" value="1"/>
</dbReference>
<dbReference type="Pfam" id="PF03372">
    <property type="entry name" value="Exo_endo_phos"/>
    <property type="match status" value="1"/>
</dbReference>
<evidence type="ECO:0000256" key="6">
    <source>
        <dbReference type="ARBA" id="ARBA00022801"/>
    </source>
</evidence>
<comment type="cofactor">
    <cofactor evidence="1">
        <name>Mn(2+)</name>
        <dbReference type="ChEBI" id="CHEBI:29035"/>
    </cofactor>
</comment>
<keyword evidence="11" id="KW-0269">Exonuclease</keyword>
<dbReference type="PANTHER" id="PTHR15822:SF4">
    <property type="entry name" value="TYROSYL-DNA PHOSPHODIESTERASE 2"/>
    <property type="match status" value="1"/>
</dbReference>
<dbReference type="SUPFAM" id="SSF56219">
    <property type="entry name" value="DNase I-like"/>
    <property type="match status" value="1"/>
</dbReference>
<dbReference type="AlphaFoldDB" id="F3ZR94"/>
<evidence type="ECO:0000259" key="10">
    <source>
        <dbReference type="Pfam" id="PF03372"/>
    </source>
</evidence>
<keyword evidence="7" id="KW-0460">Magnesium</keyword>
<gene>
    <name evidence="11" type="ORF">Bcop_0469</name>
</gene>
<proteinExistence type="predicted"/>
<feature type="transmembrane region" description="Helical" evidence="9">
    <location>
        <begin position="43"/>
        <end position="64"/>
    </location>
</feature>
<protein>
    <submittedName>
        <fullName evidence="11">Endonuclease/exonuclease/phosphatase</fullName>
    </submittedName>
</protein>
<feature type="transmembrane region" description="Helical" evidence="9">
    <location>
        <begin position="7"/>
        <end position="31"/>
    </location>
</feature>
<keyword evidence="8" id="KW-0234">DNA repair</keyword>
<dbReference type="GO" id="GO:0046872">
    <property type="term" value="F:metal ion binding"/>
    <property type="evidence" value="ECO:0007669"/>
    <property type="project" value="UniProtKB-KW"/>
</dbReference>
<keyword evidence="9" id="KW-1133">Transmembrane helix</keyword>
<evidence type="ECO:0000256" key="2">
    <source>
        <dbReference type="ARBA" id="ARBA00001946"/>
    </source>
</evidence>
<keyword evidence="12" id="KW-1185">Reference proteome</keyword>
<reference evidence="11 12" key="1">
    <citation type="journal article" date="2011" name="Stand. Genomic Sci.">
        <title>Non-contiguous finished genome sequence of Bacteroides coprosuis type strain (PC139).</title>
        <authorList>
            <person name="Land M."/>
            <person name="Held B."/>
            <person name="Gronow S."/>
            <person name="Abt B."/>
            <person name="Lucas S."/>
            <person name="Del Rio T.G."/>
            <person name="Nolan M."/>
            <person name="Tice H."/>
            <person name="Cheng J.F."/>
            <person name="Pitluck S."/>
            <person name="Liolios K."/>
            <person name="Pagani I."/>
            <person name="Ivanova N."/>
            <person name="Mavromatis K."/>
            <person name="Mikhailova N."/>
            <person name="Pati A."/>
            <person name="Tapia R."/>
            <person name="Han C."/>
            <person name="Goodwin L."/>
            <person name="Chen A."/>
            <person name="Palaniappan K."/>
            <person name="Hauser L."/>
            <person name="Brambilla E.M."/>
            <person name="Rohde M."/>
            <person name="Goker M."/>
            <person name="Detter J.C."/>
            <person name="Woyke T."/>
            <person name="Bristow J."/>
            <person name="Eisen J.A."/>
            <person name="Markowitz V."/>
            <person name="Hugenholtz P."/>
            <person name="Kyrpides N.C."/>
            <person name="Klenk H.P."/>
            <person name="Lapidus A."/>
        </authorList>
    </citation>
    <scope>NUCLEOTIDE SEQUENCE [LARGE SCALE GENOMIC DNA]</scope>
    <source>
        <strain evidence="11 12">DSM 18011</strain>
    </source>
</reference>
<keyword evidence="9" id="KW-0472">Membrane</keyword>
<dbReference type="InterPro" id="IPR036691">
    <property type="entry name" value="Endo/exonu/phosph_ase_sf"/>
</dbReference>
<evidence type="ECO:0000313" key="11">
    <source>
        <dbReference type="EMBL" id="EGJ70687.1"/>
    </source>
</evidence>
<evidence type="ECO:0000256" key="3">
    <source>
        <dbReference type="ARBA" id="ARBA00022722"/>
    </source>
</evidence>
<sequence>MKKLSQLTLSFFIVLNIVAVLILILTAYSPYLNPDFFPISSNLGLGFPIVLFVNILFILFWLIFKYKGMKYSVIGLLIIAPQIFKYTPYNIQRKPPQEAIKIISYNVMSFNGFKKEADGKNNILEYLKKSNADIICMQEYNVSKNKKQVTQQDVEKALSRYPYHNIQAVGDRGSGNKLAIYSKYPISNIVKIDYKSAYNGSIAYTVNIDGNKTLIINNHFESNKITMEDKVVYERILKMEDKTQIVKDTKGLVSKIVEASSIRQKQAKKVDNVVKISKLPFIIVCGDFNDSPLCYTNRLLEETLDNAFVKSGKGLGISYNQNKFYFRIDNILISRNLKAYNCMVDKSIKDSDHYPIWCYIARK</sequence>
<dbReference type="GO" id="GO:0006281">
    <property type="term" value="P:DNA repair"/>
    <property type="evidence" value="ECO:0007669"/>
    <property type="project" value="UniProtKB-KW"/>
</dbReference>
<dbReference type="CDD" id="cd09084">
    <property type="entry name" value="EEP-2"/>
    <property type="match status" value="1"/>
</dbReference>
<name>F3ZR94_9BACE</name>
<dbReference type="OrthoDB" id="635146at2"/>
<dbReference type="InterPro" id="IPR051547">
    <property type="entry name" value="TDP2-like"/>
</dbReference>
<keyword evidence="3" id="KW-0540">Nuclease</keyword>
<evidence type="ECO:0000313" key="12">
    <source>
        <dbReference type="Proteomes" id="UP000018439"/>
    </source>
</evidence>
<keyword evidence="4" id="KW-0479">Metal-binding</keyword>
<dbReference type="EMBL" id="CM001167">
    <property type="protein sequence ID" value="EGJ70687.1"/>
    <property type="molecule type" value="Genomic_DNA"/>
</dbReference>
<dbReference type="Proteomes" id="UP000018439">
    <property type="component" value="Chromosome"/>
</dbReference>
<evidence type="ECO:0000256" key="9">
    <source>
        <dbReference type="SAM" id="Phobius"/>
    </source>
</evidence>
<evidence type="ECO:0000256" key="7">
    <source>
        <dbReference type="ARBA" id="ARBA00022842"/>
    </source>
</evidence>
<evidence type="ECO:0000256" key="4">
    <source>
        <dbReference type="ARBA" id="ARBA00022723"/>
    </source>
</evidence>
<accession>F3ZR94</accession>
<comment type="cofactor">
    <cofactor evidence="2">
        <name>Mg(2+)</name>
        <dbReference type="ChEBI" id="CHEBI:18420"/>
    </cofactor>
</comment>
<dbReference type="GO" id="GO:0004519">
    <property type="term" value="F:endonuclease activity"/>
    <property type="evidence" value="ECO:0007669"/>
    <property type="project" value="UniProtKB-KW"/>
</dbReference>
<keyword evidence="6" id="KW-0378">Hydrolase</keyword>
<evidence type="ECO:0000256" key="5">
    <source>
        <dbReference type="ARBA" id="ARBA00022763"/>
    </source>
</evidence>
<keyword evidence="5" id="KW-0227">DNA damage</keyword>
<keyword evidence="11" id="KW-0255">Endonuclease</keyword>
<dbReference type="eggNOG" id="COG0708">
    <property type="taxonomic scope" value="Bacteria"/>
</dbReference>
<dbReference type="InterPro" id="IPR005135">
    <property type="entry name" value="Endo/exonuclease/phosphatase"/>
</dbReference>
<feature type="domain" description="Endonuclease/exonuclease/phosphatase" evidence="10">
    <location>
        <begin position="103"/>
        <end position="353"/>
    </location>
</feature>